<accession>A0A7W5V0Q1</accession>
<protein>
    <submittedName>
        <fullName evidence="1">Methylase of polypeptide subunit release factors</fullName>
    </submittedName>
</protein>
<organism evidence="1 2">
    <name type="scientific">Nonomuraea dietziae</name>
    <dbReference type="NCBI Taxonomy" id="65515"/>
    <lineage>
        <taxon>Bacteria</taxon>
        <taxon>Bacillati</taxon>
        <taxon>Actinomycetota</taxon>
        <taxon>Actinomycetes</taxon>
        <taxon>Streptosporangiales</taxon>
        <taxon>Streptosporangiaceae</taxon>
        <taxon>Nonomuraea</taxon>
    </lineage>
</organism>
<evidence type="ECO:0000313" key="1">
    <source>
        <dbReference type="EMBL" id="MBB3726584.1"/>
    </source>
</evidence>
<dbReference type="AlphaFoldDB" id="A0A7W5V0Q1"/>
<proteinExistence type="predicted"/>
<dbReference type="InterPro" id="IPR029063">
    <property type="entry name" value="SAM-dependent_MTases_sf"/>
</dbReference>
<keyword evidence="1" id="KW-0808">Transferase</keyword>
<gene>
    <name evidence="1" type="ORF">FHR33_002444</name>
</gene>
<keyword evidence="2" id="KW-1185">Reference proteome</keyword>
<dbReference type="CDD" id="cd02440">
    <property type="entry name" value="AdoMet_MTases"/>
    <property type="match status" value="1"/>
</dbReference>
<dbReference type="GO" id="GO:0032259">
    <property type="term" value="P:methylation"/>
    <property type="evidence" value="ECO:0007669"/>
    <property type="project" value="UniProtKB-KW"/>
</dbReference>
<dbReference type="Gene3D" id="3.40.50.150">
    <property type="entry name" value="Vaccinia Virus protein VP39"/>
    <property type="match status" value="1"/>
</dbReference>
<dbReference type="GO" id="GO:0008168">
    <property type="term" value="F:methyltransferase activity"/>
    <property type="evidence" value="ECO:0007669"/>
    <property type="project" value="UniProtKB-KW"/>
</dbReference>
<keyword evidence="1" id="KW-0489">Methyltransferase</keyword>
<evidence type="ECO:0000313" key="2">
    <source>
        <dbReference type="Proteomes" id="UP000579945"/>
    </source>
</evidence>
<dbReference type="EMBL" id="JACIBV010000001">
    <property type="protein sequence ID" value="MBB3726584.1"/>
    <property type="molecule type" value="Genomic_DNA"/>
</dbReference>
<comment type="caution">
    <text evidence="1">The sequence shown here is derived from an EMBL/GenBank/DDBJ whole genome shotgun (WGS) entry which is preliminary data.</text>
</comment>
<sequence length="214" mass="23002">MDIEQWAEIGGTLQTSDGVHRPSRFSAFLAAGMDDCGDLTVIDAGCGAGLVAVAALQAGARHVVAQDYDPKALHDTARNVTRVLGSRARARLTLWEADWSRLRPMKADLLAVNPPQRPAALLPAVPQNQRHLHDGGGPDGLAAIRLVLRHAGAGRVRTTAAAALRFDTREFPGWSAPRCVAMTELPYDPAWRALVPDLLGQVGIWELHRECADG</sequence>
<dbReference type="RefSeq" id="WP_221241068.1">
    <property type="nucleotide sequence ID" value="NZ_BAAAXX010000040.1"/>
</dbReference>
<dbReference type="Pfam" id="PF06325">
    <property type="entry name" value="PrmA"/>
    <property type="match status" value="1"/>
</dbReference>
<dbReference type="Proteomes" id="UP000579945">
    <property type="component" value="Unassembled WGS sequence"/>
</dbReference>
<dbReference type="SUPFAM" id="SSF53335">
    <property type="entry name" value="S-adenosyl-L-methionine-dependent methyltransferases"/>
    <property type="match status" value="1"/>
</dbReference>
<dbReference type="GeneID" id="95388938"/>
<reference evidence="1 2" key="1">
    <citation type="submission" date="2020-08" db="EMBL/GenBank/DDBJ databases">
        <title>Sequencing the genomes of 1000 actinobacteria strains.</title>
        <authorList>
            <person name="Klenk H.-P."/>
        </authorList>
    </citation>
    <scope>NUCLEOTIDE SEQUENCE [LARGE SCALE GENOMIC DNA]</scope>
    <source>
        <strain evidence="1 2">DSM 44320</strain>
    </source>
</reference>
<name>A0A7W5V0Q1_9ACTN</name>